<keyword evidence="6" id="KW-0479">Metal-binding</keyword>
<dbReference type="PRINTS" id="PR00368">
    <property type="entry name" value="FADPNR"/>
</dbReference>
<evidence type="ECO:0000256" key="7">
    <source>
        <dbReference type="ARBA" id="ARBA00023002"/>
    </source>
</evidence>
<evidence type="ECO:0000256" key="9">
    <source>
        <dbReference type="ARBA" id="ARBA00023014"/>
    </source>
</evidence>
<dbReference type="InterPro" id="IPR036188">
    <property type="entry name" value="FAD/NAD-bd_sf"/>
</dbReference>
<dbReference type="Gene3D" id="3.20.20.70">
    <property type="entry name" value="Aldolase class I"/>
    <property type="match status" value="1"/>
</dbReference>
<dbReference type="Gene3D" id="3.50.50.60">
    <property type="entry name" value="FAD/NAD(P)-binding domain"/>
    <property type="match status" value="1"/>
</dbReference>
<dbReference type="InterPro" id="IPR023753">
    <property type="entry name" value="FAD/NAD-binding_dom"/>
</dbReference>
<accession>A0A317PZN9</accession>
<keyword evidence="5" id="KW-0288">FMN</keyword>
<evidence type="ECO:0000259" key="10">
    <source>
        <dbReference type="Pfam" id="PF00724"/>
    </source>
</evidence>
<feature type="domain" description="NADH:flavin oxidoreductase/NADH oxidase N-terminal" evidence="10">
    <location>
        <begin position="7"/>
        <end position="337"/>
    </location>
</feature>
<evidence type="ECO:0000256" key="4">
    <source>
        <dbReference type="ARBA" id="ARBA00022630"/>
    </source>
</evidence>
<dbReference type="InterPro" id="IPR001155">
    <property type="entry name" value="OxRdtase_FMN_N"/>
</dbReference>
<gene>
    <name evidence="12" type="ORF">DES37_106263</name>
</gene>
<comment type="cofactor">
    <cofactor evidence="2">
        <name>[4Fe-4S] cluster</name>
        <dbReference type="ChEBI" id="CHEBI:49883"/>
    </cofactor>
</comment>
<dbReference type="SUPFAM" id="SSF51905">
    <property type="entry name" value="FAD/NAD(P)-binding domain"/>
    <property type="match status" value="1"/>
</dbReference>
<dbReference type="SUPFAM" id="SSF51395">
    <property type="entry name" value="FMN-linked oxidoreductases"/>
    <property type="match status" value="1"/>
</dbReference>
<dbReference type="InterPro" id="IPR051793">
    <property type="entry name" value="NADH:flavin_oxidoreductase"/>
</dbReference>
<proteinExistence type="inferred from homology"/>
<feature type="domain" description="FAD/NAD(P)-binding" evidence="11">
    <location>
        <begin position="385"/>
        <end position="628"/>
    </location>
</feature>
<evidence type="ECO:0000313" key="13">
    <source>
        <dbReference type="Proteomes" id="UP000246744"/>
    </source>
</evidence>
<dbReference type="Pfam" id="PF00724">
    <property type="entry name" value="Oxidored_FMN"/>
    <property type="match status" value="1"/>
</dbReference>
<keyword evidence="13" id="KW-1185">Reference proteome</keyword>
<keyword evidence="8" id="KW-0408">Iron</keyword>
<dbReference type="RefSeq" id="WP_110025883.1">
    <property type="nucleotide sequence ID" value="NZ_QGTS01000006.1"/>
</dbReference>
<keyword evidence="7" id="KW-0560">Oxidoreductase</keyword>
<dbReference type="GO" id="GO:0051536">
    <property type="term" value="F:iron-sulfur cluster binding"/>
    <property type="evidence" value="ECO:0007669"/>
    <property type="project" value="UniProtKB-KW"/>
</dbReference>
<dbReference type="PRINTS" id="PR00469">
    <property type="entry name" value="PNDRDTASEII"/>
</dbReference>
<name>A0A317PZN9_9ENTR</name>
<dbReference type="PANTHER" id="PTHR42917">
    <property type="entry name" value="2,4-DIENOYL-COA REDUCTASE"/>
    <property type="match status" value="1"/>
</dbReference>
<dbReference type="EMBL" id="QGTS01000006">
    <property type="protein sequence ID" value="PWW09139.1"/>
    <property type="molecule type" value="Genomic_DNA"/>
</dbReference>
<dbReference type="Gene3D" id="3.40.50.720">
    <property type="entry name" value="NAD(P)-binding Rossmann-like Domain"/>
    <property type="match status" value="1"/>
</dbReference>
<keyword evidence="4" id="KW-0285">Flavoprotein</keyword>
<dbReference type="CDD" id="cd02803">
    <property type="entry name" value="OYE_like_FMN_family"/>
    <property type="match status" value="1"/>
</dbReference>
<protein>
    <submittedName>
        <fullName evidence="12">2,4-dienoyl-CoA reductase-like NADH-dependent reductase (Old Yellow Enzyme family)</fullName>
    </submittedName>
</protein>
<reference evidence="12 13" key="1">
    <citation type="submission" date="2018-05" db="EMBL/GenBank/DDBJ databases">
        <title>Genomic Encyclopedia of Type Strains, Phase IV (KMG-IV): sequencing the most valuable type-strain genomes for metagenomic binning, comparative biology and taxonomic classification.</title>
        <authorList>
            <person name="Goeker M."/>
        </authorList>
    </citation>
    <scope>NUCLEOTIDE SEQUENCE [LARGE SCALE GENOMIC DNA]</scope>
    <source>
        <strain evidence="12 13">DSM 19579</strain>
    </source>
</reference>
<organism evidence="12 13">
    <name type="scientific">Mangrovibacter plantisponsor</name>
    <dbReference type="NCBI Taxonomy" id="451513"/>
    <lineage>
        <taxon>Bacteria</taxon>
        <taxon>Pseudomonadati</taxon>
        <taxon>Pseudomonadota</taxon>
        <taxon>Gammaproteobacteria</taxon>
        <taxon>Enterobacterales</taxon>
        <taxon>Enterobacteriaceae</taxon>
        <taxon>Mangrovibacter</taxon>
    </lineage>
</organism>
<dbReference type="Pfam" id="PF07992">
    <property type="entry name" value="Pyr_redox_2"/>
    <property type="match status" value="1"/>
</dbReference>
<dbReference type="Proteomes" id="UP000246744">
    <property type="component" value="Unassembled WGS sequence"/>
</dbReference>
<comment type="caution">
    <text evidence="12">The sequence shown here is derived from an EMBL/GenBank/DDBJ whole genome shotgun (WGS) entry which is preliminary data.</text>
</comment>
<dbReference type="OrthoDB" id="8523426at2"/>
<dbReference type="AlphaFoldDB" id="A0A317PZN9"/>
<evidence type="ECO:0000259" key="11">
    <source>
        <dbReference type="Pfam" id="PF07992"/>
    </source>
</evidence>
<sequence length="665" mass="73274">MNTYRHIFSPVTINGMTLKNRIIMPPMGTNFAGINGEVSEEQLDYYELRAKGGTGLITIENVCIDFPFASNGTTQLRIDNDQYVPGLFRLTERLHKHGACVSVQLNHAGASAYPGRLNHQQPLSSSNVPSKKNGLVPRAMTKEDIYQIIDKFGEAALRARLAGFDCVEIHAGHSYLLCQFLSPVYNQRDDEFGGSLENRARIVQLVIDKVREQVGPRFPISLRFSLEDFVEGGNHKDDMITMLSYCQDKVDILNVSVALNDTLQFQIDQMDLEDGWKRKLSRVVRDKFHKPTVVSGNIRTPAIAESILSEGDADLIAIGRGLIAEPEWVNKVQHGQEAQMRKCISCNIGCADHRIARSRPIRCSINPDIIHGDAYKQRHVREPVRVVVIGAGTAGMEAACTAAEVGCETWLLEAKGQPGGLAAEISTLPEKRRIADFPAFMKNRINGLSNLRLITGKQASVRDIAALEPHLVINATGSSPLLPPINGLMDFIDKPNSKVFSIKGMLNNLPAFDHPENKQVVVIGGGAVGLDVTEFFALRGAHVSLVEMMPAPGRDLDLITKTSMMSMLQKYGVTQYMNTRLMSVNADSFTAEQQGEVLHLPFDYGFVCLGMRADQHTLSPLQSWGLEHNVNIVNIGDSVAARRIIDGVREGRNILSTLEDMGVLA</sequence>
<evidence type="ECO:0000313" key="12">
    <source>
        <dbReference type="EMBL" id="PWW09139.1"/>
    </source>
</evidence>
<evidence type="ECO:0000256" key="6">
    <source>
        <dbReference type="ARBA" id="ARBA00022723"/>
    </source>
</evidence>
<dbReference type="PANTHER" id="PTHR42917:SF2">
    <property type="entry name" value="2,4-DIENOYL-COA REDUCTASE [(2E)-ENOYL-COA-PRODUCING]"/>
    <property type="match status" value="1"/>
</dbReference>
<evidence type="ECO:0000256" key="2">
    <source>
        <dbReference type="ARBA" id="ARBA00001966"/>
    </source>
</evidence>
<evidence type="ECO:0000256" key="8">
    <source>
        <dbReference type="ARBA" id="ARBA00023004"/>
    </source>
</evidence>
<comment type="cofactor">
    <cofactor evidence="1">
        <name>FMN</name>
        <dbReference type="ChEBI" id="CHEBI:58210"/>
    </cofactor>
</comment>
<dbReference type="GO" id="GO:0010181">
    <property type="term" value="F:FMN binding"/>
    <property type="evidence" value="ECO:0007669"/>
    <property type="project" value="InterPro"/>
</dbReference>
<evidence type="ECO:0000256" key="5">
    <source>
        <dbReference type="ARBA" id="ARBA00022643"/>
    </source>
</evidence>
<evidence type="ECO:0000256" key="1">
    <source>
        <dbReference type="ARBA" id="ARBA00001917"/>
    </source>
</evidence>
<dbReference type="GO" id="GO:0046872">
    <property type="term" value="F:metal ion binding"/>
    <property type="evidence" value="ECO:0007669"/>
    <property type="project" value="UniProtKB-KW"/>
</dbReference>
<dbReference type="InterPro" id="IPR013785">
    <property type="entry name" value="Aldolase_TIM"/>
</dbReference>
<dbReference type="GO" id="GO:0016491">
    <property type="term" value="F:oxidoreductase activity"/>
    <property type="evidence" value="ECO:0007669"/>
    <property type="project" value="UniProtKB-KW"/>
</dbReference>
<keyword evidence="9" id="KW-0411">Iron-sulfur</keyword>
<evidence type="ECO:0000256" key="3">
    <source>
        <dbReference type="ARBA" id="ARBA00011048"/>
    </source>
</evidence>
<comment type="similarity">
    <text evidence="3">In the N-terminal section; belongs to the NADH:flavin oxidoreductase/NADH oxidase family.</text>
</comment>